<sequence>MSNLKVEVVPIKLIPHENSDNLSIVHVKGWQVVVRTDDFEGIELGAYIPIDSILPQTDEWEFLKQHKYRVKTIKLRGMISQGLLIPALEKWVEGLDVTEELKIQKYEPPIP</sequence>
<protein>
    <submittedName>
        <fullName evidence="1">Uncharacterized protein</fullName>
    </submittedName>
</protein>
<organism evidence="1">
    <name type="scientific">marine sediment metagenome</name>
    <dbReference type="NCBI Taxonomy" id="412755"/>
    <lineage>
        <taxon>unclassified sequences</taxon>
        <taxon>metagenomes</taxon>
        <taxon>ecological metagenomes</taxon>
    </lineage>
</organism>
<reference evidence="1" key="1">
    <citation type="journal article" date="2015" name="Nature">
        <title>Complex archaea that bridge the gap between prokaryotes and eukaryotes.</title>
        <authorList>
            <person name="Spang A."/>
            <person name="Saw J.H."/>
            <person name="Jorgensen S.L."/>
            <person name="Zaremba-Niedzwiedzka K."/>
            <person name="Martijn J."/>
            <person name="Lind A.E."/>
            <person name="van Eijk R."/>
            <person name="Schleper C."/>
            <person name="Guy L."/>
            <person name="Ettema T.J."/>
        </authorList>
    </citation>
    <scope>NUCLEOTIDE SEQUENCE</scope>
</reference>
<feature type="non-terminal residue" evidence="1">
    <location>
        <position position="111"/>
    </location>
</feature>
<name>A0A0F8ZRP1_9ZZZZ</name>
<accession>A0A0F8ZRP1</accession>
<gene>
    <name evidence="1" type="ORF">LCGC14_2740580</name>
</gene>
<evidence type="ECO:0000313" key="1">
    <source>
        <dbReference type="EMBL" id="KKK88690.1"/>
    </source>
</evidence>
<dbReference type="EMBL" id="LAZR01049844">
    <property type="protein sequence ID" value="KKK88690.1"/>
    <property type="molecule type" value="Genomic_DNA"/>
</dbReference>
<comment type="caution">
    <text evidence="1">The sequence shown here is derived from an EMBL/GenBank/DDBJ whole genome shotgun (WGS) entry which is preliminary data.</text>
</comment>
<dbReference type="AlphaFoldDB" id="A0A0F8ZRP1"/>
<proteinExistence type="predicted"/>
<dbReference type="Pfam" id="PF21189">
    <property type="entry name" value="PHA02142"/>
    <property type="match status" value="1"/>
</dbReference>